<dbReference type="STRING" id="1628148.BI198_06860"/>
<dbReference type="EMBL" id="MKEK01000001">
    <property type="protein sequence ID" value="OEY69321.1"/>
    <property type="molecule type" value="Genomic_DNA"/>
</dbReference>
<evidence type="ECO:0000259" key="2">
    <source>
        <dbReference type="Pfam" id="PF04892"/>
    </source>
</evidence>
<dbReference type="AlphaFoldDB" id="A0A1E7Q5E4"/>
<evidence type="ECO:0000256" key="1">
    <source>
        <dbReference type="SAM" id="Phobius"/>
    </source>
</evidence>
<dbReference type="InterPro" id="IPR006976">
    <property type="entry name" value="VanZ-like"/>
</dbReference>
<dbReference type="RefSeq" id="WP_070048887.1">
    <property type="nucleotide sequence ID" value="NZ_CBCSDO010000006.1"/>
</dbReference>
<feature type="transmembrane region" description="Helical" evidence="1">
    <location>
        <begin position="61"/>
        <end position="83"/>
    </location>
</feature>
<organism evidence="3 4">
    <name type="scientific">Rheinheimera salexigens</name>
    <dbReference type="NCBI Taxonomy" id="1628148"/>
    <lineage>
        <taxon>Bacteria</taxon>
        <taxon>Pseudomonadati</taxon>
        <taxon>Pseudomonadota</taxon>
        <taxon>Gammaproteobacteria</taxon>
        <taxon>Chromatiales</taxon>
        <taxon>Chromatiaceae</taxon>
        <taxon>Rheinheimera</taxon>
    </lineage>
</organism>
<reference evidence="4" key="1">
    <citation type="submission" date="2016-09" db="EMBL/GenBank/DDBJ databases">
        <authorList>
            <person name="Wan X."/>
            <person name="Hou S."/>
        </authorList>
    </citation>
    <scope>NUCLEOTIDE SEQUENCE [LARGE SCALE GENOMIC DNA]</scope>
    <source>
        <strain evidence="4">KH87</strain>
    </source>
</reference>
<keyword evidence="1" id="KW-1133">Transmembrane helix</keyword>
<protein>
    <recommendedName>
        <fullName evidence="2">VanZ-like domain-containing protein</fullName>
    </recommendedName>
</protein>
<dbReference type="Proteomes" id="UP000242258">
    <property type="component" value="Unassembled WGS sequence"/>
</dbReference>
<dbReference type="NCBIfam" id="NF037970">
    <property type="entry name" value="vanZ_1"/>
    <property type="match status" value="1"/>
</dbReference>
<comment type="caution">
    <text evidence="3">The sequence shown here is derived from an EMBL/GenBank/DDBJ whole genome shotgun (WGS) entry which is preliminary data.</text>
</comment>
<accession>A0A1E7Q5E4</accession>
<evidence type="ECO:0000313" key="3">
    <source>
        <dbReference type="EMBL" id="OEY69321.1"/>
    </source>
</evidence>
<feature type="transmembrane region" description="Helical" evidence="1">
    <location>
        <begin position="33"/>
        <end position="54"/>
    </location>
</feature>
<feature type="domain" description="VanZ-like" evidence="2">
    <location>
        <begin position="32"/>
        <end position="106"/>
    </location>
</feature>
<gene>
    <name evidence="3" type="ORF">BI198_06860</name>
</gene>
<keyword evidence="1" id="KW-0472">Membrane</keyword>
<dbReference type="Pfam" id="PF04892">
    <property type="entry name" value="VanZ"/>
    <property type="match status" value="1"/>
</dbReference>
<keyword evidence="4" id="KW-1185">Reference proteome</keyword>
<evidence type="ECO:0000313" key="4">
    <source>
        <dbReference type="Proteomes" id="UP000242258"/>
    </source>
</evidence>
<sequence>MPQQFYRILCILGFAVATASFLAELQGYRVAGGLAHLDKLAHFIIFAVLSGLLWKGFKLKLIPAVIFLSSYGAAIELAQHYFTRRNGDWLDLLADIVGIISFYLCRALWHYIRPRRQA</sequence>
<feature type="transmembrane region" description="Helical" evidence="1">
    <location>
        <begin position="89"/>
        <end position="109"/>
    </location>
</feature>
<keyword evidence="1" id="KW-0812">Transmembrane</keyword>
<name>A0A1E7Q5E4_9GAMM</name>
<proteinExistence type="predicted"/>
<dbReference type="PANTHER" id="PTHR28008:SF1">
    <property type="entry name" value="DOMAIN PROTEIN, PUTATIVE (AFU_ORTHOLOGUE AFUA_3G10980)-RELATED"/>
    <property type="match status" value="1"/>
</dbReference>
<dbReference type="PANTHER" id="PTHR28008">
    <property type="entry name" value="DOMAIN PROTEIN, PUTATIVE (AFU_ORTHOLOGUE AFUA_3G10980)-RELATED"/>
    <property type="match status" value="1"/>
</dbReference>
<dbReference type="OrthoDB" id="8564037at2"/>